<dbReference type="InterPro" id="IPR008554">
    <property type="entry name" value="Glutaredoxin-like"/>
</dbReference>
<reference evidence="2" key="1">
    <citation type="submission" date="2019-05" db="EMBL/GenBank/DDBJ databases">
        <authorList>
            <person name="Piombo E."/>
        </authorList>
    </citation>
    <scope>NUCLEOTIDE SEQUENCE</scope>
    <source>
        <strain evidence="2">C2S</strain>
    </source>
</reference>
<dbReference type="InterPro" id="IPR052565">
    <property type="entry name" value="Glutaredoxin-like_YDR286C"/>
</dbReference>
<organism evidence="2 3">
    <name type="scientific">Fusarium fujikuroi</name>
    <name type="common">Bakanae and foot rot disease fungus</name>
    <name type="synonym">Gibberella fujikuroi</name>
    <dbReference type="NCBI Taxonomy" id="5127"/>
    <lineage>
        <taxon>Eukaryota</taxon>
        <taxon>Fungi</taxon>
        <taxon>Dikarya</taxon>
        <taxon>Ascomycota</taxon>
        <taxon>Pezizomycotina</taxon>
        <taxon>Sordariomycetes</taxon>
        <taxon>Hypocreomycetidae</taxon>
        <taxon>Hypocreales</taxon>
        <taxon>Nectriaceae</taxon>
        <taxon>Fusarium</taxon>
        <taxon>Fusarium fujikuroi species complex</taxon>
    </lineage>
</organism>
<dbReference type="Proteomes" id="UP000760494">
    <property type="component" value="Unassembled WGS sequence"/>
</dbReference>
<dbReference type="PANTHER" id="PTHR33558:SF1">
    <property type="entry name" value="GLUTAREDOXIN-LIKE PROTEIN C5ORF63 HOMOLOG"/>
    <property type="match status" value="1"/>
</dbReference>
<keyword evidence="1" id="KW-0249">Electron transport</keyword>
<dbReference type="eggNOG" id="ENOG502SC8X">
    <property type="taxonomic scope" value="Eukaryota"/>
</dbReference>
<comment type="caution">
    <text evidence="2">The sequence shown here is derived from an EMBL/GenBank/DDBJ whole genome shotgun (WGS) entry which is preliminary data.</text>
</comment>
<dbReference type="AlphaFoldDB" id="A0A0J0AL94"/>
<keyword evidence="1" id="KW-0813">Transport</keyword>
<proteinExistence type="inferred from homology"/>
<accession>A0A0J0AL94</accession>
<dbReference type="InterPro" id="IPR036249">
    <property type="entry name" value="Thioredoxin-like_sf"/>
</dbReference>
<comment type="similarity">
    <text evidence="1">Belongs to the glutaredoxin family.</text>
</comment>
<evidence type="ECO:0000313" key="2">
    <source>
        <dbReference type="EMBL" id="VTT81777.1"/>
    </source>
</evidence>
<dbReference type="SUPFAM" id="SSF52833">
    <property type="entry name" value="Thioredoxin-like"/>
    <property type="match status" value="1"/>
</dbReference>
<dbReference type="Pfam" id="PF05768">
    <property type="entry name" value="Glrx-like"/>
    <property type="match status" value="1"/>
</dbReference>
<dbReference type="OrthoDB" id="429967at2759"/>
<gene>
    <name evidence="2" type="ORF">C2S_12164</name>
</gene>
<evidence type="ECO:0000313" key="3">
    <source>
        <dbReference type="Proteomes" id="UP000760494"/>
    </source>
</evidence>
<dbReference type="Gene3D" id="3.40.30.10">
    <property type="entry name" value="Glutaredoxin"/>
    <property type="match status" value="1"/>
</dbReference>
<dbReference type="PANTHER" id="PTHR33558">
    <property type="entry name" value="GLUTAREDOXIN-LIKE PROTEIN C5ORF63 HOMOLOG"/>
    <property type="match status" value="1"/>
</dbReference>
<dbReference type="EMBL" id="CABFJX010000409">
    <property type="protein sequence ID" value="VTT81777.1"/>
    <property type="molecule type" value="Genomic_DNA"/>
</dbReference>
<protein>
    <recommendedName>
        <fullName evidence="1">Glutaredoxin-like protein</fullName>
    </recommendedName>
</protein>
<sequence length="108" mass="12577">MFATRRLLFSTRITFFTRETCGLCTQAKHVLSDVWDKRPFDYTEVNVDLPKPESKQWRDIYDFDVPVIHISKASGPEEEPSKVGKAIKLMHRFTAEQVEAQMDKAEKN</sequence>
<evidence type="ECO:0000256" key="1">
    <source>
        <dbReference type="RuleBase" id="RU363082"/>
    </source>
</evidence>
<name>A0A0J0AL94_FUSFU</name>